<dbReference type="EMBL" id="JAFNEN010000345">
    <property type="protein sequence ID" value="KAG8185133.1"/>
    <property type="molecule type" value="Genomic_DNA"/>
</dbReference>
<feature type="compositionally biased region" description="Polar residues" evidence="1">
    <location>
        <begin position="1"/>
        <end position="10"/>
    </location>
</feature>
<reference evidence="2 3" key="1">
    <citation type="journal article" date="2022" name="Nat. Ecol. Evol.">
        <title>A masculinizing supergene underlies an exaggerated male reproductive morph in a spider.</title>
        <authorList>
            <person name="Hendrickx F."/>
            <person name="De Corte Z."/>
            <person name="Sonet G."/>
            <person name="Van Belleghem S.M."/>
            <person name="Kostlbacher S."/>
            <person name="Vangestel C."/>
        </authorList>
    </citation>
    <scope>NUCLEOTIDE SEQUENCE [LARGE SCALE GENOMIC DNA]</scope>
    <source>
        <strain evidence="2">W744_W776</strain>
    </source>
</reference>
<sequence length="90" mass="10087">MKARPQNSIPSRNTRVVSSSRSASTLHPFLAQARPRAYKSSQMIEGHCGLPCNPRGPSNGRGTTEMHLYHSVARQRYTSIIWVPKFLHGK</sequence>
<keyword evidence="3" id="KW-1185">Reference proteome</keyword>
<protein>
    <submittedName>
        <fullName evidence="2">Uncharacterized protein</fullName>
    </submittedName>
</protein>
<accession>A0AAV6UMZ2</accession>
<feature type="compositionally biased region" description="Low complexity" evidence="1">
    <location>
        <begin position="11"/>
        <end position="25"/>
    </location>
</feature>
<feature type="region of interest" description="Disordered" evidence="1">
    <location>
        <begin position="1"/>
        <end position="31"/>
    </location>
</feature>
<evidence type="ECO:0000313" key="2">
    <source>
        <dbReference type="EMBL" id="KAG8185133.1"/>
    </source>
</evidence>
<proteinExistence type="predicted"/>
<evidence type="ECO:0000313" key="3">
    <source>
        <dbReference type="Proteomes" id="UP000827092"/>
    </source>
</evidence>
<dbReference type="Proteomes" id="UP000827092">
    <property type="component" value="Unassembled WGS sequence"/>
</dbReference>
<name>A0AAV6UMZ2_9ARAC</name>
<gene>
    <name evidence="2" type="ORF">JTE90_006336</name>
</gene>
<evidence type="ECO:0000256" key="1">
    <source>
        <dbReference type="SAM" id="MobiDB-lite"/>
    </source>
</evidence>
<organism evidence="2 3">
    <name type="scientific">Oedothorax gibbosus</name>
    <dbReference type="NCBI Taxonomy" id="931172"/>
    <lineage>
        <taxon>Eukaryota</taxon>
        <taxon>Metazoa</taxon>
        <taxon>Ecdysozoa</taxon>
        <taxon>Arthropoda</taxon>
        <taxon>Chelicerata</taxon>
        <taxon>Arachnida</taxon>
        <taxon>Araneae</taxon>
        <taxon>Araneomorphae</taxon>
        <taxon>Entelegynae</taxon>
        <taxon>Araneoidea</taxon>
        <taxon>Linyphiidae</taxon>
        <taxon>Erigoninae</taxon>
        <taxon>Oedothorax</taxon>
    </lineage>
</organism>
<comment type="caution">
    <text evidence="2">The sequence shown here is derived from an EMBL/GenBank/DDBJ whole genome shotgun (WGS) entry which is preliminary data.</text>
</comment>
<dbReference type="AlphaFoldDB" id="A0AAV6UMZ2"/>